<keyword evidence="4" id="KW-1185">Reference proteome</keyword>
<evidence type="ECO:0000313" key="3">
    <source>
        <dbReference type="EMBL" id="TCJ04073.1"/>
    </source>
</evidence>
<organism evidence="3 4">
    <name type="scientific">Cytobacillus praedii</name>
    <dbReference type="NCBI Taxonomy" id="1742358"/>
    <lineage>
        <taxon>Bacteria</taxon>
        <taxon>Bacillati</taxon>
        <taxon>Bacillota</taxon>
        <taxon>Bacilli</taxon>
        <taxon>Bacillales</taxon>
        <taxon>Bacillaceae</taxon>
        <taxon>Cytobacillus</taxon>
    </lineage>
</organism>
<dbReference type="InterPro" id="IPR002035">
    <property type="entry name" value="VWF_A"/>
</dbReference>
<dbReference type="AlphaFoldDB" id="A0A4R1AUR8"/>
<gene>
    <name evidence="3" type="ORF">E0Y62_11555</name>
</gene>
<accession>A0A4R1AUR8</accession>
<dbReference type="STRING" id="1742358.GCA_001439605_03203"/>
<feature type="transmembrane region" description="Helical" evidence="1">
    <location>
        <begin position="40"/>
        <end position="59"/>
    </location>
</feature>
<feature type="transmembrane region" description="Helical" evidence="1">
    <location>
        <begin position="338"/>
        <end position="360"/>
    </location>
</feature>
<dbReference type="SUPFAM" id="SSF53300">
    <property type="entry name" value="vWA-like"/>
    <property type="match status" value="1"/>
</dbReference>
<name>A0A4R1AUR8_9BACI</name>
<dbReference type="OrthoDB" id="6206554at2"/>
<dbReference type="Pfam" id="PF00092">
    <property type="entry name" value="VWA"/>
    <property type="match status" value="1"/>
</dbReference>
<comment type="caution">
    <text evidence="3">The sequence shown here is derived from an EMBL/GenBank/DDBJ whole genome shotgun (WGS) entry which is preliminary data.</text>
</comment>
<feature type="domain" description="VWFA" evidence="2">
    <location>
        <begin position="115"/>
        <end position="286"/>
    </location>
</feature>
<dbReference type="InterPro" id="IPR036465">
    <property type="entry name" value="vWFA_dom_sf"/>
</dbReference>
<dbReference type="Gene3D" id="3.40.50.410">
    <property type="entry name" value="von Willebrand factor, type A domain"/>
    <property type="match status" value="1"/>
</dbReference>
<evidence type="ECO:0000256" key="1">
    <source>
        <dbReference type="SAM" id="Phobius"/>
    </source>
</evidence>
<feature type="transmembrane region" description="Helical" evidence="1">
    <location>
        <begin position="311"/>
        <end position="332"/>
    </location>
</feature>
<dbReference type="EMBL" id="SJTH01000011">
    <property type="protein sequence ID" value="TCJ04073.1"/>
    <property type="molecule type" value="Genomic_DNA"/>
</dbReference>
<proteinExistence type="predicted"/>
<keyword evidence="1" id="KW-0472">Membrane</keyword>
<dbReference type="SMART" id="SM00327">
    <property type="entry name" value="VWA"/>
    <property type="match status" value="1"/>
</dbReference>
<feature type="transmembrane region" description="Helical" evidence="1">
    <location>
        <begin position="6"/>
        <end position="28"/>
    </location>
</feature>
<feature type="transmembrane region" description="Helical" evidence="1">
    <location>
        <begin position="79"/>
        <end position="103"/>
    </location>
</feature>
<protein>
    <submittedName>
        <fullName evidence="3">VWA domain-containing protein</fullName>
    </submittedName>
</protein>
<reference evidence="3 4" key="1">
    <citation type="submission" date="2019-03" db="EMBL/GenBank/DDBJ databases">
        <authorList>
            <person name="Jensen L."/>
            <person name="Storgaard J."/>
            <person name="Sulaj E."/>
            <person name="Schramm A."/>
            <person name="Marshall I.P.G."/>
        </authorList>
    </citation>
    <scope>NUCLEOTIDE SEQUENCE [LARGE SCALE GENOMIC DNA]</scope>
    <source>
        <strain evidence="3 4">2017H2G3</strain>
    </source>
</reference>
<evidence type="ECO:0000313" key="4">
    <source>
        <dbReference type="Proteomes" id="UP000293846"/>
    </source>
</evidence>
<dbReference type="CDD" id="cd00198">
    <property type="entry name" value="vWFA"/>
    <property type="match status" value="1"/>
</dbReference>
<dbReference type="Proteomes" id="UP000293846">
    <property type="component" value="Unassembled WGS sequence"/>
</dbReference>
<evidence type="ECO:0000259" key="2">
    <source>
        <dbReference type="PROSITE" id="PS50234"/>
    </source>
</evidence>
<keyword evidence="1" id="KW-1133">Transmembrane helix</keyword>
<sequence>MKVRNFNFLLFILTAIGGVIGAFTGEALLSELKGEVPNSILVGLYFGQLGLWIGLMAFIGEKLNPRLNGLRWASSYASFSLKLLVPVMVILPFIAGSLLQFIYELDALDTKSPEDIILIVDISESMLETDPDNKTIAAVKEFLMKVDGNQRSALLVFNDQTKMLQTFTFLKNNSEKQQAGDEFEKSIRFQGGTDIGLALSDAMEYLNQVNDDRLTMAVLLSDGFSKMDVSQSVKPFQDKQIVINTVGLSQKQNQGAALLSDISERTGGAYYSVDDANKLSSAFQDIQKDTQDRLLIGERQGSAQYMLLYKFLRILFVSLIGGVLGLALGLMFDNRFLAQSLAIGGLAAGVIAGLILEWGFGSLFLKGFYIRLWSDIILAVIVSLFSAVVPYRMYNAEGGTNRSDVSLYNRRVFADSDKKHTSKTFY</sequence>
<dbReference type="RefSeq" id="WP_131236907.1">
    <property type="nucleotide sequence ID" value="NZ_CP183326.1"/>
</dbReference>
<keyword evidence="1" id="KW-0812">Transmembrane</keyword>
<dbReference type="PROSITE" id="PS50234">
    <property type="entry name" value="VWFA"/>
    <property type="match status" value="1"/>
</dbReference>
<feature type="transmembrane region" description="Helical" evidence="1">
    <location>
        <begin position="372"/>
        <end position="394"/>
    </location>
</feature>